<comment type="caution">
    <text evidence="3">The sequence shown here is derived from an EMBL/GenBank/DDBJ whole genome shotgun (WGS) entry which is preliminary data.</text>
</comment>
<dbReference type="Gene3D" id="1.25.40.10">
    <property type="entry name" value="Tetratricopeptide repeat domain"/>
    <property type="match status" value="4"/>
</dbReference>
<evidence type="ECO:0000256" key="2">
    <source>
        <dbReference type="PROSITE-ProRule" id="PRU00708"/>
    </source>
</evidence>
<keyword evidence="1" id="KW-0677">Repeat</keyword>
<gene>
    <name evidence="3" type="ORF">SNAT2548_LOCUS22695</name>
</gene>
<dbReference type="PROSITE" id="PS51375">
    <property type="entry name" value="PPR"/>
    <property type="match status" value="2"/>
</dbReference>
<dbReference type="Pfam" id="PF13812">
    <property type="entry name" value="PPR_3"/>
    <property type="match status" value="1"/>
</dbReference>
<keyword evidence="4" id="KW-1185">Reference proteome</keyword>
<sequence length="670" mass="71163">MYLHLCLLRQQGLVPDVVDITQASASCRGSWSCALLCVAEVAERKLKVDVVLLGSVLHVLRGAWVAAAALLVGMQATGLLANTVAANAALAAVGQSAWGAAVQMLTEVHLRNIRSSVVTFSTLLTACGDGAEWRRALRLFAWVAESGLQVNLIIFNAAAAATASEDWRGATLRLVGLRDREMPADVISYNTTLSNHLSKDWPRALQLFAALCFHGRLRGNAVSCNACISACEKGARWERALELLADSPPQCRTPGGPDLAGANAAGSACGRAGLWEWTRLLFEGLTASGILPDGISRHVDISACERGGTWKQALLLHARQQRDQLRSSAISYNATISACETAGSWRQALTLFGKMEEMVRCDVVTFGSLVSSVGCTVQWRRTLEWLRSAQLPGRSTTKILGAGMSTTAQAAQWQQTTALLAEAGPDPDAADLEAAITALERSHQPVLAPPLLQRVDLAGIKAIPSAIKRTPWCLQSSMRGIHCNMEPFPLRQNAYNNLDASPSTPKKGLARGSAAAPIPGAAEPATDAAVVDICHPKCGRWPESYQLLQEMGAKSVVADVVVCTSTISAAARGRAKDPALALLAQLPARTVQADVVAYNAALAATEKLGCWADCLCLLQALQDEELQADLISYNTAISACGKGSAWQVALQLFAQLPDMQLKAHGGDGRD</sequence>
<dbReference type="PANTHER" id="PTHR47447">
    <property type="entry name" value="OS03G0856100 PROTEIN"/>
    <property type="match status" value="1"/>
</dbReference>
<dbReference type="OrthoDB" id="185373at2759"/>
<dbReference type="AlphaFoldDB" id="A0A812R379"/>
<evidence type="ECO:0000313" key="4">
    <source>
        <dbReference type="Proteomes" id="UP000604046"/>
    </source>
</evidence>
<name>A0A812R379_9DINO</name>
<dbReference type="EMBL" id="CAJNDS010002297">
    <property type="protein sequence ID" value="CAE7417373.1"/>
    <property type="molecule type" value="Genomic_DNA"/>
</dbReference>
<accession>A0A812R379</accession>
<dbReference type="Proteomes" id="UP000604046">
    <property type="component" value="Unassembled WGS sequence"/>
</dbReference>
<dbReference type="PANTHER" id="PTHR47447:SF17">
    <property type="entry name" value="OS12G0638900 PROTEIN"/>
    <property type="match status" value="1"/>
</dbReference>
<dbReference type="InterPro" id="IPR002885">
    <property type="entry name" value="PPR_rpt"/>
</dbReference>
<evidence type="ECO:0000256" key="1">
    <source>
        <dbReference type="ARBA" id="ARBA00022737"/>
    </source>
</evidence>
<reference evidence="3" key="1">
    <citation type="submission" date="2021-02" db="EMBL/GenBank/DDBJ databases">
        <authorList>
            <person name="Dougan E. K."/>
            <person name="Rhodes N."/>
            <person name="Thang M."/>
            <person name="Chan C."/>
        </authorList>
    </citation>
    <scope>NUCLEOTIDE SEQUENCE</scope>
</reference>
<dbReference type="Pfam" id="PF01535">
    <property type="entry name" value="PPR"/>
    <property type="match status" value="2"/>
</dbReference>
<dbReference type="InterPro" id="IPR011990">
    <property type="entry name" value="TPR-like_helical_dom_sf"/>
</dbReference>
<organism evidence="3 4">
    <name type="scientific">Symbiodinium natans</name>
    <dbReference type="NCBI Taxonomy" id="878477"/>
    <lineage>
        <taxon>Eukaryota</taxon>
        <taxon>Sar</taxon>
        <taxon>Alveolata</taxon>
        <taxon>Dinophyceae</taxon>
        <taxon>Suessiales</taxon>
        <taxon>Symbiodiniaceae</taxon>
        <taxon>Symbiodinium</taxon>
    </lineage>
</organism>
<feature type="repeat" description="PPR" evidence="2">
    <location>
        <begin position="116"/>
        <end position="150"/>
    </location>
</feature>
<evidence type="ECO:0008006" key="5">
    <source>
        <dbReference type="Google" id="ProtNLM"/>
    </source>
</evidence>
<protein>
    <recommendedName>
        <fullName evidence="5">Pentatricopeptide repeat-containing protein, chloroplastic</fullName>
    </recommendedName>
</protein>
<evidence type="ECO:0000313" key="3">
    <source>
        <dbReference type="EMBL" id="CAE7417373.1"/>
    </source>
</evidence>
<feature type="repeat" description="PPR" evidence="2">
    <location>
        <begin position="629"/>
        <end position="663"/>
    </location>
</feature>
<proteinExistence type="predicted"/>